<feature type="non-terminal residue" evidence="2">
    <location>
        <position position="1"/>
    </location>
</feature>
<protein>
    <submittedName>
        <fullName evidence="2">Uncharacterized protein</fullName>
    </submittedName>
</protein>
<dbReference type="EMBL" id="CAJNJA010073498">
    <property type="protein sequence ID" value="CAE7909887.1"/>
    <property type="molecule type" value="Genomic_DNA"/>
</dbReference>
<evidence type="ECO:0000256" key="1">
    <source>
        <dbReference type="SAM" id="Coils"/>
    </source>
</evidence>
<feature type="coiled-coil region" evidence="1">
    <location>
        <begin position="147"/>
        <end position="181"/>
    </location>
</feature>
<dbReference type="Proteomes" id="UP000601435">
    <property type="component" value="Unassembled WGS sequence"/>
</dbReference>
<keyword evidence="3" id="KW-1185">Reference proteome</keyword>
<sequence>LHDKSQEDALKLLQHHVAAAKAEREQATAQFPPAQRARCRAEAQLQQNSKEMEQIQASIVQEEKDILGLRRSLEKLRHQVEAKHGEIKEHRERVELLREEEVLLLHEMEACRQRTEAEHALQETLAQQVADERTKRMELKAACRHKIKKVEDTQNFLQGRAEAFEAEISAVREELKGQETNTAALLAELSETKAEADLAACEAADAFQQQQQIASERSEVQLQHGELLEQLTDCKQMLEAKTKEDSASLAKWRLQYMSKLDAKIQARREWKKRHAAARTAPKMILEPVTLEP</sequence>
<keyword evidence="1" id="KW-0175">Coiled coil</keyword>
<dbReference type="OrthoDB" id="433428at2759"/>
<accession>A0A813BLP5</accession>
<dbReference type="AlphaFoldDB" id="A0A813BLP5"/>
<name>A0A813BLP5_9DINO</name>
<evidence type="ECO:0000313" key="2">
    <source>
        <dbReference type="EMBL" id="CAE7909887.1"/>
    </source>
</evidence>
<feature type="coiled-coil region" evidence="1">
    <location>
        <begin position="10"/>
        <end position="107"/>
    </location>
</feature>
<reference evidence="2" key="1">
    <citation type="submission" date="2021-02" db="EMBL/GenBank/DDBJ databases">
        <authorList>
            <person name="Dougan E. K."/>
            <person name="Rhodes N."/>
            <person name="Thang M."/>
            <person name="Chan C."/>
        </authorList>
    </citation>
    <scope>NUCLEOTIDE SEQUENCE</scope>
</reference>
<evidence type="ECO:0000313" key="3">
    <source>
        <dbReference type="Proteomes" id="UP000601435"/>
    </source>
</evidence>
<feature type="non-terminal residue" evidence="2">
    <location>
        <position position="292"/>
    </location>
</feature>
<comment type="caution">
    <text evidence="2">The sequence shown here is derived from an EMBL/GenBank/DDBJ whole genome shotgun (WGS) entry which is preliminary data.</text>
</comment>
<organism evidence="2 3">
    <name type="scientific">Symbiodinium necroappetens</name>
    <dbReference type="NCBI Taxonomy" id="1628268"/>
    <lineage>
        <taxon>Eukaryota</taxon>
        <taxon>Sar</taxon>
        <taxon>Alveolata</taxon>
        <taxon>Dinophyceae</taxon>
        <taxon>Suessiales</taxon>
        <taxon>Symbiodiniaceae</taxon>
        <taxon>Symbiodinium</taxon>
    </lineage>
</organism>
<proteinExistence type="predicted"/>
<gene>
    <name evidence="2" type="ORF">SNEC2469_LOCUS30939</name>
</gene>